<dbReference type="PRINTS" id="PR01790">
    <property type="entry name" value="SMP30FAMILY"/>
</dbReference>
<feature type="domain" description="SMP-30/Gluconolactonase/LRE-like region" evidence="2">
    <location>
        <begin position="13"/>
        <end position="248"/>
    </location>
</feature>
<dbReference type="InterPro" id="IPR005511">
    <property type="entry name" value="SMP-30"/>
</dbReference>
<dbReference type="Gene3D" id="2.120.10.30">
    <property type="entry name" value="TolB, C-terminal domain"/>
    <property type="match status" value="1"/>
</dbReference>
<reference evidence="4" key="1">
    <citation type="journal article" date="2019" name="Int. J. Syst. Evol. Microbiol.">
        <title>The Global Catalogue of Microorganisms (GCM) 10K type strain sequencing project: providing services to taxonomists for standard genome sequencing and annotation.</title>
        <authorList>
            <consortium name="The Broad Institute Genomics Platform"/>
            <consortium name="The Broad Institute Genome Sequencing Center for Infectious Disease"/>
            <person name="Wu L."/>
            <person name="Ma J."/>
        </authorList>
    </citation>
    <scope>NUCLEOTIDE SEQUENCE [LARGE SCALE GENOMIC DNA]</scope>
    <source>
        <strain evidence="4">CCUG 56029</strain>
    </source>
</reference>
<comment type="caution">
    <text evidence="3">The sequence shown here is derived from an EMBL/GenBank/DDBJ whole genome shotgun (WGS) entry which is preliminary data.</text>
</comment>
<evidence type="ECO:0000256" key="1">
    <source>
        <dbReference type="ARBA" id="ARBA00008853"/>
    </source>
</evidence>
<evidence type="ECO:0000313" key="4">
    <source>
        <dbReference type="Proteomes" id="UP001597213"/>
    </source>
</evidence>
<keyword evidence="4" id="KW-1185">Reference proteome</keyword>
<sequence>MTAVVFDTRVCALGEGAFWHPERQQAFWFDILGRRLLTPGAEWRFDQMVSACGWLDRDHLLIASETGLLQFDLRDGQSRIVTALEAENPETRSNDGRADPMGGFWIGTMSKTAARRAGGIWRYYRGQLRRIVADITIPNAICFSADGRKGWYADTQEQQVWTLALDPDGWPEAPPQPFLDLRREGLNPDGAVIDDQGRFWNAQWGAARVACYDPAGQFVTAHDVPGLHSSCPAFIGAALDRLMMTTATENIADPGPSDGQTFVIEHPGARGRPEPRVIL</sequence>
<dbReference type="PANTHER" id="PTHR10907:SF47">
    <property type="entry name" value="REGUCALCIN"/>
    <property type="match status" value="1"/>
</dbReference>
<dbReference type="InterPro" id="IPR013658">
    <property type="entry name" value="SGL"/>
</dbReference>
<dbReference type="SUPFAM" id="SSF63829">
    <property type="entry name" value="Calcium-dependent phosphotriesterase"/>
    <property type="match status" value="1"/>
</dbReference>
<dbReference type="RefSeq" id="WP_379142237.1">
    <property type="nucleotide sequence ID" value="NZ_JBHUEN010000021.1"/>
</dbReference>
<evidence type="ECO:0000313" key="3">
    <source>
        <dbReference type="EMBL" id="MFD1881793.1"/>
    </source>
</evidence>
<dbReference type="InterPro" id="IPR011042">
    <property type="entry name" value="6-blade_b-propeller_TolB-like"/>
</dbReference>
<dbReference type="Pfam" id="PF08450">
    <property type="entry name" value="SGL"/>
    <property type="match status" value="1"/>
</dbReference>
<organism evidence="3 4">
    <name type="scientific">Paracoccus pacificus</name>
    <dbReference type="NCBI Taxonomy" id="1463598"/>
    <lineage>
        <taxon>Bacteria</taxon>
        <taxon>Pseudomonadati</taxon>
        <taxon>Pseudomonadota</taxon>
        <taxon>Alphaproteobacteria</taxon>
        <taxon>Rhodobacterales</taxon>
        <taxon>Paracoccaceae</taxon>
        <taxon>Paracoccus</taxon>
    </lineage>
</organism>
<accession>A0ABW4R7Y8</accession>
<dbReference type="EMBL" id="JBHUEN010000021">
    <property type="protein sequence ID" value="MFD1881793.1"/>
    <property type="molecule type" value="Genomic_DNA"/>
</dbReference>
<dbReference type="Proteomes" id="UP001597213">
    <property type="component" value="Unassembled WGS sequence"/>
</dbReference>
<evidence type="ECO:0000259" key="2">
    <source>
        <dbReference type="Pfam" id="PF08450"/>
    </source>
</evidence>
<name>A0ABW4R7Y8_9RHOB</name>
<proteinExistence type="inferred from homology"/>
<gene>
    <name evidence="3" type="ORF">ACFSCT_08710</name>
</gene>
<protein>
    <submittedName>
        <fullName evidence="3">SMP-30/gluconolactonase/LRE family protein</fullName>
    </submittedName>
</protein>
<comment type="similarity">
    <text evidence="1">Belongs to the SMP-30/CGR1 family.</text>
</comment>
<dbReference type="PANTHER" id="PTHR10907">
    <property type="entry name" value="REGUCALCIN"/>
    <property type="match status" value="1"/>
</dbReference>